<dbReference type="InterPro" id="IPR016181">
    <property type="entry name" value="Acyl_CoA_acyltransferase"/>
</dbReference>
<keyword evidence="2" id="KW-0012">Acyltransferase</keyword>
<dbReference type="InterPro" id="IPR000182">
    <property type="entry name" value="GNAT_dom"/>
</dbReference>
<dbReference type="OrthoDB" id="9796171at2"/>
<evidence type="ECO:0000313" key="3">
    <source>
        <dbReference type="Proteomes" id="UP000318626"/>
    </source>
</evidence>
<dbReference type="EC" id="2.3.1.-" evidence="2"/>
<protein>
    <submittedName>
        <fullName evidence="2">Putative N-acetyltransferase YjcF</fullName>
        <ecNumber evidence="2">2.3.1.-</ecNumber>
    </submittedName>
</protein>
<dbReference type="AlphaFoldDB" id="A0A518C3U1"/>
<dbReference type="Gene3D" id="3.40.630.30">
    <property type="match status" value="1"/>
</dbReference>
<keyword evidence="3" id="KW-1185">Reference proteome</keyword>
<dbReference type="RefSeq" id="WP_144970906.1">
    <property type="nucleotide sequence ID" value="NZ_CP036289.1"/>
</dbReference>
<organism evidence="2 3">
    <name type="scientific">Bremerella volcania</name>
    <dbReference type="NCBI Taxonomy" id="2527984"/>
    <lineage>
        <taxon>Bacteria</taxon>
        <taxon>Pseudomonadati</taxon>
        <taxon>Planctomycetota</taxon>
        <taxon>Planctomycetia</taxon>
        <taxon>Pirellulales</taxon>
        <taxon>Pirellulaceae</taxon>
        <taxon>Bremerella</taxon>
    </lineage>
</organism>
<evidence type="ECO:0000313" key="2">
    <source>
        <dbReference type="EMBL" id="QDU73885.1"/>
    </source>
</evidence>
<feature type="domain" description="N-acetyltransferase" evidence="1">
    <location>
        <begin position="6"/>
        <end position="144"/>
    </location>
</feature>
<name>A0A518C3U1_9BACT</name>
<accession>A0A518C3U1</accession>
<dbReference type="GO" id="GO:0016747">
    <property type="term" value="F:acyltransferase activity, transferring groups other than amino-acyl groups"/>
    <property type="evidence" value="ECO:0007669"/>
    <property type="project" value="InterPro"/>
</dbReference>
<proteinExistence type="predicted"/>
<sequence length="146" mass="16555">MSNEFILQVPVFSDLANLAFTLRREVFVTEQGVPAEEELDAYDLTADHYVLVKDGTVVATTRVIHKEEGCKLSRFAVRKAERGHGVGGRLLAFVLADLKAKGKPRVFMSAQADKIGFYEKYGFHAYGDEYYECDILHRMMKNWDGD</sequence>
<dbReference type="SUPFAM" id="SSF55729">
    <property type="entry name" value="Acyl-CoA N-acyltransferases (Nat)"/>
    <property type="match status" value="1"/>
</dbReference>
<dbReference type="PROSITE" id="PS51186">
    <property type="entry name" value="GNAT"/>
    <property type="match status" value="1"/>
</dbReference>
<evidence type="ECO:0000259" key="1">
    <source>
        <dbReference type="PROSITE" id="PS51186"/>
    </source>
</evidence>
<dbReference type="EMBL" id="CP036289">
    <property type="protein sequence ID" value="QDU73885.1"/>
    <property type="molecule type" value="Genomic_DNA"/>
</dbReference>
<reference evidence="3" key="1">
    <citation type="submission" date="2019-02" db="EMBL/GenBank/DDBJ databases">
        <title>Deep-cultivation of Planctomycetes and their phenomic and genomic characterization uncovers novel biology.</title>
        <authorList>
            <person name="Wiegand S."/>
            <person name="Jogler M."/>
            <person name="Boedeker C."/>
            <person name="Pinto D."/>
            <person name="Vollmers J."/>
            <person name="Rivas-Marin E."/>
            <person name="Kohn T."/>
            <person name="Peeters S.H."/>
            <person name="Heuer A."/>
            <person name="Rast P."/>
            <person name="Oberbeckmann S."/>
            <person name="Bunk B."/>
            <person name="Jeske O."/>
            <person name="Meyerdierks A."/>
            <person name="Storesund J.E."/>
            <person name="Kallscheuer N."/>
            <person name="Luecker S."/>
            <person name="Lage O.M."/>
            <person name="Pohl T."/>
            <person name="Merkel B.J."/>
            <person name="Hornburger P."/>
            <person name="Mueller R.-W."/>
            <person name="Bruemmer F."/>
            <person name="Labrenz M."/>
            <person name="Spormann A.M."/>
            <person name="Op den Camp H."/>
            <person name="Overmann J."/>
            <person name="Amann R."/>
            <person name="Jetten M.S.M."/>
            <person name="Mascher T."/>
            <person name="Medema M.H."/>
            <person name="Devos D.P."/>
            <person name="Kaster A.-K."/>
            <person name="Ovreas L."/>
            <person name="Rohde M."/>
            <person name="Galperin M.Y."/>
            <person name="Jogler C."/>
        </authorList>
    </citation>
    <scope>NUCLEOTIDE SEQUENCE [LARGE SCALE GENOMIC DNA]</scope>
    <source>
        <strain evidence="3">Pan97</strain>
    </source>
</reference>
<dbReference type="Pfam" id="PF13673">
    <property type="entry name" value="Acetyltransf_10"/>
    <property type="match status" value="1"/>
</dbReference>
<dbReference type="Proteomes" id="UP000318626">
    <property type="component" value="Chromosome"/>
</dbReference>
<keyword evidence="2" id="KW-0808">Transferase</keyword>
<gene>
    <name evidence="2" type="primary">yjcF</name>
    <name evidence="2" type="ORF">Pan97_08850</name>
</gene>
<dbReference type="CDD" id="cd04301">
    <property type="entry name" value="NAT_SF"/>
    <property type="match status" value="1"/>
</dbReference>
<dbReference type="KEGG" id="bvo:Pan97_08850"/>